<reference evidence="2 3" key="1">
    <citation type="submission" date="2020-03" db="EMBL/GenBank/DDBJ databases">
        <title>Roseomonas stagni sp. nov., isolated from pond water in Japan.</title>
        <authorList>
            <person name="Furuhata K."/>
            <person name="Miyamoto H."/>
            <person name="Goto K."/>
        </authorList>
    </citation>
    <scope>NUCLEOTIDE SEQUENCE [LARGE SCALE GENOMIC DNA]</scope>
    <source>
        <strain evidence="2 3">PeD5</strain>
    </source>
</reference>
<organism evidence="2 3">
    <name type="scientific">Falsiroseomonas algicola</name>
    <dbReference type="NCBI Taxonomy" id="2716930"/>
    <lineage>
        <taxon>Bacteria</taxon>
        <taxon>Pseudomonadati</taxon>
        <taxon>Pseudomonadota</taxon>
        <taxon>Alphaproteobacteria</taxon>
        <taxon>Acetobacterales</taxon>
        <taxon>Roseomonadaceae</taxon>
        <taxon>Falsiroseomonas</taxon>
    </lineage>
</organism>
<keyword evidence="3" id="KW-1185">Reference proteome</keyword>
<evidence type="ECO:0000313" key="2">
    <source>
        <dbReference type="EMBL" id="NGM24297.1"/>
    </source>
</evidence>
<dbReference type="Proteomes" id="UP000475385">
    <property type="component" value="Unassembled WGS sequence"/>
</dbReference>
<accession>A0A6M1LVU1</accession>
<evidence type="ECO:0000256" key="1">
    <source>
        <dbReference type="SAM" id="MobiDB-lite"/>
    </source>
</evidence>
<sequence>MSSERASLFGQDADMDLSGFKPKAPARPEQVRDVAEQAGFRSREGTREPVEGEIPRREPRRYRTGRNVQLNLKVRQETVDAFYKLADEHGWVLGEAFEHAVDALKRELQKKA</sequence>
<dbReference type="EMBL" id="JAAIKB010000030">
    <property type="protein sequence ID" value="NGM24297.1"/>
    <property type="molecule type" value="Genomic_DNA"/>
</dbReference>
<gene>
    <name evidence="2" type="ORF">G3576_30185</name>
</gene>
<name>A0A6M1LVU1_9PROT</name>
<comment type="caution">
    <text evidence="2">The sequence shown here is derived from an EMBL/GenBank/DDBJ whole genome shotgun (WGS) entry which is preliminary data.</text>
</comment>
<feature type="region of interest" description="Disordered" evidence="1">
    <location>
        <begin position="1"/>
        <end position="62"/>
    </location>
</feature>
<proteinExistence type="predicted"/>
<dbReference type="AlphaFoldDB" id="A0A6M1LVU1"/>
<protein>
    <submittedName>
        <fullName evidence="2">Stability/partitioning determinant</fullName>
    </submittedName>
</protein>
<evidence type="ECO:0000313" key="3">
    <source>
        <dbReference type="Proteomes" id="UP000475385"/>
    </source>
</evidence>
<feature type="compositionally biased region" description="Basic and acidic residues" evidence="1">
    <location>
        <begin position="29"/>
        <end position="57"/>
    </location>
</feature>
<dbReference type="RefSeq" id="WP_164698208.1">
    <property type="nucleotide sequence ID" value="NZ_JAAIKB010000030.1"/>
</dbReference>